<evidence type="ECO:0000256" key="3">
    <source>
        <dbReference type="RuleBase" id="RU361219"/>
    </source>
</evidence>
<name>A0A1Y6BRW0_9BACT</name>
<dbReference type="NCBIfam" id="TIGR00532">
    <property type="entry name" value="HMG_CoA_R_NAD"/>
    <property type="match status" value="1"/>
</dbReference>
<dbReference type="STRING" id="1513793.SAMN06296036_105308"/>
<keyword evidence="3" id="KW-0520">NAD</keyword>
<dbReference type="GO" id="GO:0004420">
    <property type="term" value="F:hydroxymethylglutaryl-CoA reductase (NADPH) activity"/>
    <property type="evidence" value="ECO:0007669"/>
    <property type="project" value="InterPro"/>
</dbReference>
<dbReference type="InterPro" id="IPR023074">
    <property type="entry name" value="HMG_CoA_Rdtase_cat_sf"/>
</dbReference>
<dbReference type="SUPFAM" id="SSF56542">
    <property type="entry name" value="Substrate-binding domain of HMG-CoA reductase"/>
    <property type="match status" value="1"/>
</dbReference>
<dbReference type="AlphaFoldDB" id="A0A1Y6BRW0"/>
<dbReference type="GO" id="GO:0015936">
    <property type="term" value="P:coenzyme A metabolic process"/>
    <property type="evidence" value="ECO:0007669"/>
    <property type="project" value="InterPro"/>
</dbReference>
<dbReference type="PROSITE" id="PS50065">
    <property type="entry name" value="HMG_COA_REDUCTASE_4"/>
    <property type="match status" value="1"/>
</dbReference>
<comment type="pathway">
    <text evidence="3">Metabolic intermediate metabolism; (R)-mevalonate degradation; (S)-3-hydroxy-3-methylglutaryl-CoA from (R)-mevalonate: step 1/1.</text>
</comment>
<accession>A0A1Y6BRW0</accession>
<comment type="catalytic activity">
    <reaction evidence="3">
        <text>(R)-mevalonate + 2 NAD(+) + CoA = (3S)-3-hydroxy-3-methylglutaryl-CoA + 2 NADH + 2 H(+)</text>
        <dbReference type="Rhea" id="RHEA:14833"/>
        <dbReference type="ChEBI" id="CHEBI:15378"/>
        <dbReference type="ChEBI" id="CHEBI:36464"/>
        <dbReference type="ChEBI" id="CHEBI:43074"/>
        <dbReference type="ChEBI" id="CHEBI:57287"/>
        <dbReference type="ChEBI" id="CHEBI:57540"/>
        <dbReference type="ChEBI" id="CHEBI:57945"/>
        <dbReference type="EC" id="1.1.1.88"/>
    </reaction>
</comment>
<evidence type="ECO:0000256" key="1">
    <source>
        <dbReference type="ARBA" id="ARBA00007661"/>
    </source>
</evidence>
<dbReference type="CDD" id="cd00644">
    <property type="entry name" value="HMG-CoA_reductase_classII"/>
    <property type="match status" value="1"/>
</dbReference>
<dbReference type="Proteomes" id="UP000192907">
    <property type="component" value="Unassembled WGS sequence"/>
</dbReference>
<dbReference type="EC" id="1.1.1.88" evidence="3"/>
<evidence type="ECO:0000313" key="5">
    <source>
        <dbReference type="EMBL" id="SMF14538.1"/>
    </source>
</evidence>
<dbReference type="Pfam" id="PF00368">
    <property type="entry name" value="HMG-CoA_red"/>
    <property type="match status" value="1"/>
</dbReference>
<sequence>MDQEINPTFKKQYAPPAMDQSSRLPGFYQLPIGERRKIAGSFGGLEDRQTDALGEFGALTPELTDVFIENAVGTLSLPLGVATNFKINGQDILVPMAVEETSVVAAASHGAKLARAGGGFRTSSTAPIGTGQIQVYPKAFDDFDKIFSPLKQDMLEYANLGQDRLLARGGGACNISWRYTSAINSLTFFLDVDTRDAMGANMINTMCERLAGYIAKVIPCEIGLRILTNLTDKRLARAHCLVPKGAFHNKDYTGEEVVERIEAAYLFAAHDVYRATTHNKGVMNGIDPVVIATGNDWRAVEAGAHAYCCRNGVYEPMTKWWKNETGDLEGSIELPIAVGTVGGVTKLHPTAQASLQILGRPSSQGLAEIMCSVGLAQNLSALRALASEGIQKGHMSLHQGNLKLTKTEGVTKH</sequence>
<dbReference type="InterPro" id="IPR004553">
    <property type="entry name" value="HMG_CoA_Rdtase_bac-typ"/>
</dbReference>
<comment type="similarity">
    <text evidence="1 3">Belongs to the HMG-CoA reductase family.</text>
</comment>
<dbReference type="InterPro" id="IPR009023">
    <property type="entry name" value="HMG_CoA_Rdtase_NAD(P)-bd_sf"/>
</dbReference>
<dbReference type="PROSITE" id="PS01192">
    <property type="entry name" value="HMG_COA_REDUCTASE_3"/>
    <property type="match status" value="1"/>
</dbReference>
<dbReference type="Gene3D" id="3.90.770.10">
    <property type="entry name" value="3-hydroxy-3-methylglutaryl-coenzyme A Reductase, Chain A, domain 2"/>
    <property type="match status" value="2"/>
</dbReference>
<proteinExistence type="inferred from homology"/>
<dbReference type="PANTHER" id="PTHR10572:SF24">
    <property type="entry name" value="3-HYDROXY-3-METHYLGLUTARYL-COENZYME A REDUCTASE"/>
    <property type="match status" value="1"/>
</dbReference>
<dbReference type="SUPFAM" id="SSF55035">
    <property type="entry name" value="NAD-binding domain of HMG-CoA reductase"/>
    <property type="match status" value="1"/>
</dbReference>
<evidence type="ECO:0000256" key="4">
    <source>
        <dbReference type="SAM" id="MobiDB-lite"/>
    </source>
</evidence>
<organism evidence="5 6">
    <name type="scientific">Pseudobacteriovorax antillogorgiicola</name>
    <dbReference type="NCBI Taxonomy" id="1513793"/>
    <lineage>
        <taxon>Bacteria</taxon>
        <taxon>Pseudomonadati</taxon>
        <taxon>Bdellovibrionota</taxon>
        <taxon>Oligoflexia</taxon>
        <taxon>Oligoflexales</taxon>
        <taxon>Pseudobacteriovoracaceae</taxon>
        <taxon>Pseudobacteriovorax</taxon>
    </lineage>
</organism>
<keyword evidence="2 3" id="KW-0560">Oxidoreductase</keyword>
<evidence type="ECO:0000256" key="2">
    <source>
        <dbReference type="ARBA" id="ARBA00023002"/>
    </source>
</evidence>
<keyword evidence="6" id="KW-1185">Reference proteome</keyword>
<dbReference type="InterPro" id="IPR002202">
    <property type="entry name" value="HMG_CoA_Rdtase"/>
</dbReference>
<protein>
    <recommendedName>
        <fullName evidence="3">3-hydroxy-3-methylglutaryl coenzyme A reductase</fullName>
        <shortName evidence="3">HMG-CoA reductase</shortName>
        <ecNumber evidence="3">1.1.1.88</ecNumber>
    </recommendedName>
</protein>
<dbReference type="EMBL" id="FWZT01000005">
    <property type="protein sequence ID" value="SMF14538.1"/>
    <property type="molecule type" value="Genomic_DNA"/>
</dbReference>
<dbReference type="PRINTS" id="PR00071">
    <property type="entry name" value="HMGCOARDTASE"/>
</dbReference>
<dbReference type="PANTHER" id="PTHR10572">
    <property type="entry name" value="3-HYDROXY-3-METHYLGLUTARYL-COENZYME A REDUCTASE"/>
    <property type="match status" value="1"/>
</dbReference>
<dbReference type="InterPro" id="IPR009029">
    <property type="entry name" value="HMG_CoA_Rdtase_sub-bd_dom_sf"/>
</dbReference>
<feature type="region of interest" description="Disordered" evidence="4">
    <location>
        <begin position="1"/>
        <end position="22"/>
    </location>
</feature>
<dbReference type="UniPathway" id="UPA00257">
    <property type="reaction ID" value="UER00367"/>
</dbReference>
<gene>
    <name evidence="5" type="ORF">SAMN06296036_105308</name>
</gene>
<dbReference type="GO" id="GO:0140643">
    <property type="term" value="F:hydroxymethylglutaryl-CoA reductase (NADH) activity"/>
    <property type="evidence" value="ECO:0007669"/>
    <property type="project" value="UniProtKB-EC"/>
</dbReference>
<dbReference type="OrthoDB" id="5288076at2"/>
<dbReference type="RefSeq" id="WP_132317095.1">
    <property type="nucleotide sequence ID" value="NZ_FWZT01000005.1"/>
</dbReference>
<evidence type="ECO:0000313" key="6">
    <source>
        <dbReference type="Proteomes" id="UP000192907"/>
    </source>
</evidence>
<reference evidence="6" key="1">
    <citation type="submission" date="2017-04" db="EMBL/GenBank/DDBJ databases">
        <authorList>
            <person name="Varghese N."/>
            <person name="Submissions S."/>
        </authorList>
    </citation>
    <scope>NUCLEOTIDE SEQUENCE [LARGE SCALE GENOMIC DNA]</scope>
    <source>
        <strain evidence="6">RKEM611</strain>
    </source>
</reference>
<dbReference type="InterPro" id="IPR023076">
    <property type="entry name" value="HMG_CoA_Rdtase_CS"/>
</dbReference>